<protein>
    <submittedName>
        <fullName evidence="1">Uncharacterized protein</fullName>
    </submittedName>
</protein>
<comment type="caution">
    <text evidence="1">The sequence shown here is derived from an EMBL/GenBank/DDBJ whole genome shotgun (WGS) entry which is preliminary data.</text>
</comment>
<evidence type="ECO:0000313" key="4">
    <source>
        <dbReference type="Proteomes" id="UP000663852"/>
    </source>
</evidence>
<reference evidence="1" key="1">
    <citation type="submission" date="2021-02" db="EMBL/GenBank/DDBJ databases">
        <authorList>
            <person name="Nowell W R."/>
        </authorList>
    </citation>
    <scope>NUCLEOTIDE SEQUENCE</scope>
</reference>
<dbReference type="Proteomes" id="UP000663852">
    <property type="component" value="Unassembled WGS sequence"/>
</dbReference>
<dbReference type="EMBL" id="CAJNOR010015230">
    <property type="protein sequence ID" value="CAF1681658.1"/>
    <property type="molecule type" value="Genomic_DNA"/>
</dbReference>
<dbReference type="EMBL" id="CAJNOJ010000491">
    <property type="protein sequence ID" value="CAF1466621.1"/>
    <property type="molecule type" value="Genomic_DNA"/>
</dbReference>
<dbReference type="OrthoDB" id="10039314at2759"/>
<accession>A0A815QUA1</accession>
<dbReference type="AlphaFoldDB" id="A0A815QUA1"/>
<keyword evidence="3" id="KW-1185">Reference proteome</keyword>
<organism evidence="1 4">
    <name type="scientific">Adineta ricciae</name>
    <name type="common">Rotifer</name>
    <dbReference type="NCBI Taxonomy" id="249248"/>
    <lineage>
        <taxon>Eukaryota</taxon>
        <taxon>Metazoa</taxon>
        <taxon>Spiralia</taxon>
        <taxon>Gnathifera</taxon>
        <taxon>Rotifera</taxon>
        <taxon>Eurotatoria</taxon>
        <taxon>Bdelloidea</taxon>
        <taxon>Adinetida</taxon>
        <taxon>Adinetidae</taxon>
        <taxon>Adineta</taxon>
    </lineage>
</organism>
<evidence type="ECO:0000313" key="1">
    <source>
        <dbReference type="EMBL" id="CAF1466621.1"/>
    </source>
</evidence>
<evidence type="ECO:0000313" key="3">
    <source>
        <dbReference type="Proteomes" id="UP000663828"/>
    </source>
</evidence>
<dbReference type="Proteomes" id="UP000663828">
    <property type="component" value="Unassembled WGS sequence"/>
</dbReference>
<evidence type="ECO:0000313" key="2">
    <source>
        <dbReference type="EMBL" id="CAF1681658.1"/>
    </source>
</evidence>
<name>A0A815QUA1_ADIRI</name>
<gene>
    <name evidence="1" type="ORF">EDS130_LOCUS40506</name>
    <name evidence="2" type="ORF">XAT740_LOCUS60693</name>
</gene>
<proteinExistence type="predicted"/>
<sequence length="185" mass="22380">MYDECLIYKIFVPNEIVQYYFPNYLIAYKENNLLNYQRRIYFFSSSNSTRIPFDDYIDQNSNWISLKSFLQILLREPNSQIRYSFVLLDNYLIFIRVPYLLPKSFHPLCKHITISSRSQYVRFAGEIWCDEFKQIYVNNNSGTYRPSDVLIQSIIEFFSYLLPKKQFYGISYRINALPPMRERIL</sequence>